<accession>A0A1C4WAZ9</accession>
<protein>
    <submittedName>
        <fullName evidence="3">Uncharacterized protein</fullName>
    </submittedName>
</protein>
<evidence type="ECO:0000256" key="1">
    <source>
        <dbReference type="SAM" id="MobiDB-lite"/>
    </source>
</evidence>
<evidence type="ECO:0000313" key="3">
    <source>
        <dbReference type="EMBL" id="SCE93372.1"/>
    </source>
</evidence>
<dbReference type="AlphaFoldDB" id="A0A1C4WAZ9"/>
<feature type="region of interest" description="Disordered" evidence="1">
    <location>
        <begin position="73"/>
        <end position="101"/>
    </location>
</feature>
<sequence length="101" mass="10211">MSAEHPRRGRPVPTDASSPAPAVTVTVTLVCVTALLMVFSLVSWVLDNGTLAAVSGTAACTLALDIGRRLLGIGTRDSGPAAGRGGRDLGDEAGQSPLEGR</sequence>
<keyword evidence="4" id="KW-1185">Reference proteome</keyword>
<gene>
    <name evidence="3" type="ORF">GA0070563_103249</name>
</gene>
<organism evidence="3 4">
    <name type="scientific">Micromonospora carbonacea</name>
    <dbReference type="NCBI Taxonomy" id="47853"/>
    <lineage>
        <taxon>Bacteria</taxon>
        <taxon>Bacillati</taxon>
        <taxon>Actinomycetota</taxon>
        <taxon>Actinomycetes</taxon>
        <taxon>Micromonosporales</taxon>
        <taxon>Micromonosporaceae</taxon>
        <taxon>Micromonospora</taxon>
    </lineage>
</organism>
<keyword evidence="2" id="KW-1133">Transmembrane helix</keyword>
<evidence type="ECO:0000313" key="4">
    <source>
        <dbReference type="Proteomes" id="UP000183585"/>
    </source>
</evidence>
<keyword evidence="2" id="KW-0472">Membrane</keyword>
<feature type="transmembrane region" description="Helical" evidence="2">
    <location>
        <begin position="20"/>
        <end position="46"/>
    </location>
</feature>
<dbReference type="RefSeq" id="WP_074473809.1">
    <property type="nucleotide sequence ID" value="NZ_FMCT01000003.1"/>
</dbReference>
<evidence type="ECO:0000256" key="2">
    <source>
        <dbReference type="SAM" id="Phobius"/>
    </source>
</evidence>
<proteinExistence type="predicted"/>
<reference evidence="4" key="1">
    <citation type="submission" date="2016-06" db="EMBL/GenBank/DDBJ databases">
        <authorList>
            <person name="Varghese N."/>
            <person name="Submissions Spin"/>
        </authorList>
    </citation>
    <scope>NUCLEOTIDE SEQUENCE [LARGE SCALE GENOMIC DNA]</scope>
    <source>
        <strain evidence="4">DSM 43168</strain>
    </source>
</reference>
<dbReference type="Proteomes" id="UP000183585">
    <property type="component" value="Unassembled WGS sequence"/>
</dbReference>
<name>A0A1C4WAZ9_9ACTN</name>
<dbReference type="EMBL" id="FMCT01000003">
    <property type="protein sequence ID" value="SCE93372.1"/>
    <property type="molecule type" value="Genomic_DNA"/>
</dbReference>
<keyword evidence="2" id="KW-0812">Transmembrane</keyword>